<dbReference type="AlphaFoldDB" id="A0A8X6UTH4"/>
<reference evidence="1" key="1">
    <citation type="submission" date="2020-08" db="EMBL/GenBank/DDBJ databases">
        <title>Multicomponent nature underlies the extraordinary mechanical properties of spider dragline silk.</title>
        <authorList>
            <person name="Kono N."/>
            <person name="Nakamura H."/>
            <person name="Mori M."/>
            <person name="Yoshida Y."/>
            <person name="Ohtoshi R."/>
            <person name="Malay A.D."/>
            <person name="Moran D.A.P."/>
            <person name="Tomita M."/>
            <person name="Numata K."/>
            <person name="Arakawa K."/>
        </authorList>
    </citation>
    <scope>NUCLEOTIDE SEQUENCE</scope>
</reference>
<evidence type="ECO:0000313" key="2">
    <source>
        <dbReference type="Proteomes" id="UP000887013"/>
    </source>
</evidence>
<accession>A0A8X6UTH4</accession>
<sequence length="89" mass="9631">RGVSNGTFYALRIVSRLAATRPVYGKAGLGRSGGIQFLGFAAPSSHRENRSRNGEIMTAWDSSERVLGGYGPQDYKECTSKKTSFILGD</sequence>
<evidence type="ECO:0000313" key="1">
    <source>
        <dbReference type="EMBL" id="GFU46927.1"/>
    </source>
</evidence>
<organism evidence="1 2">
    <name type="scientific">Nephila pilipes</name>
    <name type="common">Giant wood spider</name>
    <name type="synonym">Nephila maculata</name>
    <dbReference type="NCBI Taxonomy" id="299642"/>
    <lineage>
        <taxon>Eukaryota</taxon>
        <taxon>Metazoa</taxon>
        <taxon>Ecdysozoa</taxon>
        <taxon>Arthropoda</taxon>
        <taxon>Chelicerata</taxon>
        <taxon>Arachnida</taxon>
        <taxon>Araneae</taxon>
        <taxon>Araneomorphae</taxon>
        <taxon>Entelegynae</taxon>
        <taxon>Araneoidea</taxon>
        <taxon>Nephilidae</taxon>
        <taxon>Nephila</taxon>
    </lineage>
</organism>
<dbReference type="EMBL" id="BMAW01037081">
    <property type="protein sequence ID" value="GFU46927.1"/>
    <property type="molecule type" value="Genomic_DNA"/>
</dbReference>
<proteinExistence type="predicted"/>
<protein>
    <submittedName>
        <fullName evidence="1">Uncharacterized protein</fullName>
    </submittedName>
</protein>
<gene>
    <name evidence="1" type="ORF">NPIL_253001</name>
</gene>
<feature type="non-terminal residue" evidence="1">
    <location>
        <position position="1"/>
    </location>
</feature>
<dbReference type="Proteomes" id="UP000887013">
    <property type="component" value="Unassembled WGS sequence"/>
</dbReference>
<comment type="caution">
    <text evidence="1">The sequence shown here is derived from an EMBL/GenBank/DDBJ whole genome shotgun (WGS) entry which is preliminary data.</text>
</comment>
<name>A0A8X6UTH4_NEPPI</name>
<keyword evidence="2" id="KW-1185">Reference proteome</keyword>